<dbReference type="InterPro" id="IPR013780">
    <property type="entry name" value="Glyco_hydro_b"/>
</dbReference>
<dbReference type="PROSITE" id="PS51318">
    <property type="entry name" value="TAT"/>
    <property type="match status" value="1"/>
</dbReference>
<name>A0A4S4BIB1_9BACL</name>
<dbReference type="SUPFAM" id="SSF49384">
    <property type="entry name" value="Carbohydrate-binding domain"/>
    <property type="match status" value="1"/>
</dbReference>
<dbReference type="PANTHER" id="PTHR42767:SF1">
    <property type="entry name" value="ENDO-BETA-1,6-GALACTANASE-LIKE DOMAIN-CONTAINING PROTEIN"/>
    <property type="match status" value="1"/>
</dbReference>
<dbReference type="Gene3D" id="2.60.40.680">
    <property type="match status" value="1"/>
</dbReference>
<dbReference type="Gene3D" id="1.20.1270.90">
    <property type="entry name" value="AF1782-like"/>
    <property type="match status" value="1"/>
</dbReference>
<dbReference type="InterPro" id="IPR018247">
    <property type="entry name" value="EF_Hand_1_Ca_BS"/>
</dbReference>
<keyword evidence="5" id="KW-1185">Reference proteome</keyword>
<dbReference type="InterPro" id="IPR002102">
    <property type="entry name" value="Cohesin_dom"/>
</dbReference>
<protein>
    <recommendedName>
        <fullName evidence="3">Cohesin domain-containing protein</fullName>
    </recommendedName>
</protein>
<dbReference type="CDD" id="cd08547">
    <property type="entry name" value="Type_II_cohesin"/>
    <property type="match status" value="1"/>
</dbReference>
<feature type="region of interest" description="Disordered" evidence="1">
    <location>
        <begin position="199"/>
        <end position="223"/>
    </location>
</feature>
<dbReference type="PROSITE" id="PS00018">
    <property type="entry name" value="EF_HAND_1"/>
    <property type="match status" value="1"/>
</dbReference>
<feature type="chain" id="PRO_5020274168" description="Cohesin domain-containing protein" evidence="2">
    <location>
        <begin position="37"/>
        <end position="1573"/>
    </location>
</feature>
<keyword evidence="2" id="KW-0732">Signal</keyword>
<evidence type="ECO:0000259" key="3">
    <source>
        <dbReference type="Pfam" id="PF00963"/>
    </source>
</evidence>
<dbReference type="SUPFAM" id="SSF51445">
    <property type="entry name" value="(Trans)glycosidases"/>
    <property type="match status" value="1"/>
</dbReference>
<dbReference type="GO" id="GO:0000272">
    <property type="term" value="P:polysaccharide catabolic process"/>
    <property type="evidence" value="ECO:0007669"/>
    <property type="project" value="InterPro"/>
</dbReference>
<feature type="domain" description="Cohesin" evidence="3">
    <location>
        <begin position="1314"/>
        <end position="1429"/>
    </location>
</feature>
<evidence type="ECO:0000313" key="4">
    <source>
        <dbReference type="EMBL" id="THF74319.1"/>
    </source>
</evidence>
<dbReference type="Gene3D" id="2.60.40.1180">
    <property type="entry name" value="Golgi alpha-mannosidase II"/>
    <property type="match status" value="1"/>
</dbReference>
<dbReference type="EMBL" id="SSOB01000042">
    <property type="protein sequence ID" value="THF74319.1"/>
    <property type="molecule type" value="Genomic_DNA"/>
</dbReference>
<reference evidence="4 5" key="1">
    <citation type="submission" date="2019-04" db="EMBL/GenBank/DDBJ databases">
        <title>Cohnella sp. nov. isolated from preserved vegetables.</title>
        <authorList>
            <person name="Lin S.-Y."/>
            <person name="Hung M.-H."/>
            <person name="Young C.-C."/>
        </authorList>
    </citation>
    <scope>NUCLEOTIDE SEQUENCE [LARGE SCALE GENOMIC DNA]</scope>
    <source>
        <strain evidence="4 5">CC-MHH1044</strain>
    </source>
</reference>
<comment type="caution">
    <text evidence="4">The sequence shown here is derived from an EMBL/GenBank/DDBJ whole genome shotgun (WGS) entry which is preliminary data.</text>
</comment>
<dbReference type="Pfam" id="PF00963">
    <property type="entry name" value="Cohesin"/>
    <property type="match status" value="1"/>
</dbReference>
<dbReference type="Proteomes" id="UP000310636">
    <property type="component" value="Unassembled WGS sequence"/>
</dbReference>
<proteinExistence type="predicted"/>
<organism evidence="4 5">
    <name type="scientific">Cohnella fermenti</name>
    <dbReference type="NCBI Taxonomy" id="2565925"/>
    <lineage>
        <taxon>Bacteria</taxon>
        <taxon>Bacillati</taxon>
        <taxon>Bacillota</taxon>
        <taxon>Bacilli</taxon>
        <taxon>Bacillales</taxon>
        <taxon>Paenibacillaceae</taxon>
        <taxon>Cohnella</taxon>
    </lineage>
</organism>
<evidence type="ECO:0000313" key="5">
    <source>
        <dbReference type="Proteomes" id="UP000310636"/>
    </source>
</evidence>
<dbReference type="PANTHER" id="PTHR42767">
    <property type="entry name" value="ENDO-BETA-1,6-GALACTANASE"/>
    <property type="match status" value="1"/>
</dbReference>
<dbReference type="GO" id="GO:0030246">
    <property type="term" value="F:carbohydrate binding"/>
    <property type="evidence" value="ECO:0007669"/>
    <property type="project" value="InterPro"/>
</dbReference>
<dbReference type="OrthoDB" id="9806701at2"/>
<dbReference type="GO" id="GO:0004553">
    <property type="term" value="F:hydrolase activity, hydrolyzing O-glycosyl compounds"/>
    <property type="evidence" value="ECO:0007669"/>
    <property type="project" value="InterPro"/>
</dbReference>
<dbReference type="InterPro" id="IPR006311">
    <property type="entry name" value="TAT_signal"/>
</dbReference>
<dbReference type="InterPro" id="IPR039743">
    <property type="entry name" value="6GAL/EXGAL"/>
</dbReference>
<dbReference type="InterPro" id="IPR008965">
    <property type="entry name" value="CBM2/CBM3_carb-bd_dom_sf"/>
</dbReference>
<dbReference type="SUPFAM" id="SSF51011">
    <property type="entry name" value="Glycosyl hydrolase domain"/>
    <property type="match status" value="1"/>
</dbReference>
<dbReference type="InterPro" id="IPR017853">
    <property type="entry name" value="GH"/>
</dbReference>
<dbReference type="InterPro" id="IPR036439">
    <property type="entry name" value="Dockerin_dom_sf"/>
</dbReference>
<evidence type="ECO:0000256" key="1">
    <source>
        <dbReference type="SAM" id="MobiDB-lite"/>
    </source>
</evidence>
<dbReference type="Gene3D" id="3.20.20.80">
    <property type="entry name" value="Glycosidases"/>
    <property type="match status" value="1"/>
</dbReference>
<evidence type="ECO:0000256" key="2">
    <source>
        <dbReference type="SAM" id="SignalP"/>
    </source>
</evidence>
<accession>A0A4S4BIB1</accession>
<dbReference type="Gene3D" id="1.10.1330.10">
    <property type="entry name" value="Dockerin domain"/>
    <property type="match status" value="1"/>
</dbReference>
<feature type="signal peptide" evidence="2">
    <location>
        <begin position="1"/>
        <end position="36"/>
    </location>
</feature>
<sequence>MSMSNKPFIRRTLAGVTAATMLISAASAMFTDRAQAAAAAALVTADWNTTYQEMDGVGASYAYTDSIMLMQIAQAGDQDTVRHLLDLMFSDTNGTGHDIVRVIIGSNGVTSAGASQSSPGFNPVTGLRADAAKPGYDVDGNLIPVKGTAGQYGYKIGTWNRIYDGQADSIWPNEPEHPAGTMVPVEDFVWDYDSWNEPAANDGGGPVNWSSDNKPDGVPVVMKDGPRTRKELFDIDQVWTMKQAMQYGVRNFYAAMWEAPYWMSNSSNTPSKIIRADTAPDGKKIYYQAYADYLVNYIKGFWEQWGIPITYINPFNEPDLAGASAAYIQEVIDGYIGPTLEKALEPGGALDGIKDPDGKVIDFVPQLAAPEGTNIGATLSRGATVLQELDPDTGKHKYIDVVSTHLYGTVGIGTNETTLKHTGSAGNDLALVPYDYTKDGSKWPAYLNGYKIWQTEFMNQDTGDSSSGAYTNRYGNQNINDAVRYAYLMTNMFTSNPGFNGYTWWSAWDSNGADGSDLIRFVHNGAQQNPGHVGTLTGEYRAFKRLYGFGHFSRFMHPGDLRFDVTREPAANLNIVGFKSADNKDFSITVTNANNDDSIQPLEFTLNDFPVGTKSVTVFRTSGSENQKKLAAIPVTDGKFVIDIPSASIVTIVPSEGTYATYNGLDSDRDIFSTLEAEGNDNLVAGNAAGSAGRDNEAVLLGDRDYLAYKNVNFADGSANGGIVRRHLLYLTAQSRAAAGSGGSLLAYVLPVGTPVNSVDDILAQGTRAAEILVPGNSAYGKYEAMVDTGDQSAYGHKDLYIVAATGRSGDTIAVDRFLFGADDSDWSTAANNSVVTIPGNVLSNGDFDTATDASISGWSSGRWNIGDLFEQNVAEPVLTADTMQNYYGLSRYLKNSRTSTSAGSAKIANRITAADRYDGMWQDVTGKMTKGERYRFNGQFLSMQSGPLGYDVAAEYPGVVEAALVYYDAEGNQLGYTPVGERDMPEPLASRAAGERAWFNGNTLVGSILEGGPLNISSFQPIDVRVANWAEASGDAFTYDEPSGTAKVVFALHAKDDKILYADGLSIVPAPDRDALRDALRAYTGTDSTLIGAVQVALTDSGLTQAQVSQLIAEVNAEPEEEPEQRTVDGVHVYDTSNGDVWSGANIILGNDANAWPWSKAGADGKVAFTPEKDATYRISFNYTSRGTNAIRVRWIKDDTNGGYTADDGRDQGLYLYSADQVATTIPAYFNSGMVNSGSYTLVTEVKFDGTQLAEGLIGNIAIRGGGGGNAFSINWIKVEKIGTDGASDQLLVDWPKHESPSDELSATLTGPGSVMPGESFDVVFGLINVAQAVYAQGIVVNFDASKLVLQDVQSLKDGVEILGQEEVEPGQVHIITYSQGEPNAVSTSGDLIQLQFKALDATGPIASSVYLTDVQVSDGDGTITNVNGGAVYNVMIGSAAAVDKTALTGAINSASASLSDASEGTLWGQYVVGSKATMQAAIASAQGKASDSAATQEQVDQAVAQLNAALQAFTGAINTHATIGDLGIMAKHYNSTSDSPDWGLYKRYDINHDNRINITDLAYIAGLVLNN</sequence>
<gene>
    <name evidence="4" type="ORF">E6C55_25815</name>
</gene>